<keyword evidence="1" id="KW-0805">Transcription regulation</keyword>
<dbReference type="RefSeq" id="WP_012065032.1">
    <property type="nucleotide sequence ID" value="NC_009633.1"/>
</dbReference>
<dbReference type="HOGENOM" id="CLU_097806_3_1_9"/>
<dbReference type="STRING" id="293826.Amet_3999"/>
<dbReference type="SMART" id="SM00418">
    <property type="entry name" value="HTH_ARSR"/>
    <property type="match status" value="1"/>
</dbReference>
<sequence length="112" mass="13448">METTDIFKMLTDETRIRILNVLRENQLCVCEVQAVLGISQTNASKHLNKLKTAGLITDEKKSQWAYYYLNDSFWTKNKYLYEYLKEQWETKDCYLTDKENLKEYIRKNIDCT</sequence>
<dbReference type="EMBL" id="CP000724">
    <property type="protein sequence ID" value="ABR50081.1"/>
    <property type="molecule type" value="Genomic_DNA"/>
</dbReference>
<dbReference type="AlphaFoldDB" id="A6TV63"/>
<proteinExistence type="predicted"/>
<dbReference type="eggNOG" id="COG0640">
    <property type="taxonomic scope" value="Bacteria"/>
</dbReference>
<dbReference type="OrthoDB" id="9798835at2"/>
<dbReference type="PRINTS" id="PR00778">
    <property type="entry name" value="HTHARSR"/>
</dbReference>
<evidence type="ECO:0000256" key="1">
    <source>
        <dbReference type="ARBA" id="ARBA00023015"/>
    </source>
</evidence>
<feature type="domain" description="HTH arsR-type" evidence="4">
    <location>
        <begin position="1"/>
        <end position="91"/>
    </location>
</feature>
<evidence type="ECO:0000313" key="5">
    <source>
        <dbReference type="EMBL" id="ABR50081.1"/>
    </source>
</evidence>
<dbReference type="InterPro" id="IPR011991">
    <property type="entry name" value="ArsR-like_HTH"/>
</dbReference>
<dbReference type="InterPro" id="IPR051081">
    <property type="entry name" value="HTH_MetalResp_TranReg"/>
</dbReference>
<dbReference type="GO" id="GO:0003700">
    <property type="term" value="F:DNA-binding transcription factor activity"/>
    <property type="evidence" value="ECO:0007669"/>
    <property type="project" value="InterPro"/>
</dbReference>
<name>A6TV63_ALKMQ</name>
<dbReference type="Proteomes" id="UP000001572">
    <property type="component" value="Chromosome"/>
</dbReference>
<organism evidence="5 6">
    <name type="scientific">Alkaliphilus metalliredigens (strain QYMF)</name>
    <dbReference type="NCBI Taxonomy" id="293826"/>
    <lineage>
        <taxon>Bacteria</taxon>
        <taxon>Bacillati</taxon>
        <taxon>Bacillota</taxon>
        <taxon>Clostridia</taxon>
        <taxon>Peptostreptococcales</taxon>
        <taxon>Natronincolaceae</taxon>
        <taxon>Alkaliphilus</taxon>
    </lineage>
</organism>
<dbReference type="InterPro" id="IPR036388">
    <property type="entry name" value="WH-like_DNA-bd_sf"/>
</dbReference>
<gene>
    <name evidence="5" type="ordered locus">Amet_3999</name>
</gene>
<dbReference type="SUPFAM" id="SSF46785">
    <property type="entry name" value="Winged helix' DNA-binding domain"/>
    <property type="match status" value="1"/>
</dbReference>
<dbReference type="CDD" id="cd00090">
    <property type="entry name" value="HTH_ARSR"/>
    <property type="match status" value="1"/>
</dbReference>
<evidence type="ECO:0000256" key="2">
    <source>
        <dbReference type="ARBA" id="ARBA00023125"/>
    </source>
</evidence>
<dbReference type="PANTHER" id="PTHR33154:SF18">
    <property type="entry name" value="ARSENICAL RESISTANCE OPERON REPRESSOR"/>
    <property type="match status" value="1"/>
</dbReference>
<keyword evidence="2" id="KW-0238">DNA-binding</keyword>
<accession>A6TV63</accession>
<dbReference type="NCBIfam" id="NF033788">
    <property type="entry name" value="HTH_metalloreg"/>
    <property type="match status" value="1"/>
</dbReference>
<dbReference type="Gene3D" id="1.10.10.10">
    <property type="entry name" value="Winged helix-like DNA-binding domain superfamily/Winged helix DNA-binding domain"/>
    <property type="match status" value="1"/>
</dbReference>
<dbReference type="Pfam" id="PF01022">
    <property type="entry name" value="HTH_5"/>
    <property type="match status" value="1"/>
</dbReference>
<protein>
    <submittedName>
        <fullName evidence="5">Regulatory protein, ArsR</fullName>
    </submittedName>
</protein>
<dbReference type="KEGG" id="amt:Amet_3999"/>
<dbReference type="PROSITE" id="PS50987">
    <property type="entry name" value="HTH_ARSR_2"/>
    <property type="match status" value="1"/>
</dbReference>
<dbReference type="PANTHER" id="PTHR33154">
    <property type="entry name" value="TRANSCRIPTIONAL REGULATOR, ARSR FAMILY"/>
    <property type="match status" value="1"/>
</dbReference>
<reference evidence="6" key="1">
    <citation type="journal article" date="2016" name="Genome Announc.">
        <title>Complete genome sequence of Alkaliphilus metalliredigens strain QYMF, an alkaliphilic and metal-reducing bacterium isolated from borax-contaminated leachate ponds.</title>
        <authorList>
            <person name="Hwang C."/>
            <person name="Copeland A."/>
            <person name="Lucas S."/>
            <person name="Lapidus A."/>
            <person name="Barry K."/>
            <person name="Detter J.C."/>
            <person name="Glavina Del Rio T."/>
            <person name="Hammon N."/>
            <person name="Israni S."/>
            <person name="Dalin E."/>
            <person name="Tice H."/>
            <person name="Pitluck S."/>
            <person name="Chertkov O."/>
            <person name="Brettin T."/>
            <person name="Bruce D."/>
            <person name="Han C."/>
            <person name="Schmutz J."/>
            <person name="Larimer F."/>
            <person name="Land M.L."/>
            <person name="Hauser L."/>
            <person name="Kyrpides N."/>
            <person name="Mikhailova N."/>
            <person name="Ye Q."/>
            <person name="Zhou J."/>
            <person name="Richardson P."/>
            <person name="Fields M.W."/>
        </authorList>
    </citation>
    <scope>NUCLEOTIDE SEQUENCE [LARGE SCALE GENOMIC DNA]</scope>
    <source>
        <strain evidence="6">QYMF</strain>
    </source>
</reference>
<dbReference type="InterPro" id="IPR001845">
    <property type="entry name" value="HTH_ArsR_DNA-bd_dom"/>
</dbReference>
<keyword evidence="6" id="KW-1185">Reference proteome</keyword>
<evidence type="ECO:0000256" key="3">
    <source>
        <dbReference type="ARBA" id="ARBA00023163"/>
    </source>
</evidence>
<keyword evidence="3" id="KW-0804">Transcription</keyword>
<dbReference type="InterPro" id="IPR036390">
    <property type="entry name" value="WH_DNA-bd_sf"/>
</dbReference>
<dbReference type="GO" id="GO:0003677">
    <property type="term" value="F:DNA binding"/>
    <property type="evidence" value="ECO:0007669"/>
    <property type="project" value="UniProtKB-KW"/>
</dbReference>
<evidence type="ECO:0000313" key="6">
    <source>
        <dbReference type="Proteomes" id="UP000001572"/>
    </source>
</evidence>
<evidence type="ECO:0000259" key="4">
    <source>
        <dbReference type="PROSITE" id="PS50987"/>
    </source>
</evidence>